<comment type="caution">
    <text evidence="2">The sequence shown here is derived from an EMBL/GenBank/DDBJ whole genome shotgun (WGS) entry which is preliminary data.</text>
</comment>
<name>A0A918Q6K6_9ACTN</name>
<keyword evidence="1" id="KW-1133">Transmembrane helix</keyword>
<gene>
    <name evidence="2" type="ORF">GCM10010365_63510</name>
</gene>
<evidence type="ECO:0000313" key="3">
    <source>
        <dbReference type="Proteomes" id="UP000622166"/>
    </source>
</evidence>
<evidence type="ECO:0000313" key="2">
    <source>
        <dbReference type="EMBL" id="GGZ33938.1"/>
    </source>
</evidence>
<dbReference type="AlphaFoldDB" id="A0A918Q6K6"/>
<evidence type="ECO:0000256" key="1">
    <source>
        <dbReference type="SAM" id="Phobius"/>
    </source>
</evidence>
<accession>A0A918Q6K6</accession>
<keyword evidence="3" id="KW-1185">Reference proteome</keyword>
<reference evidence="2" key="1">
    <citation type="journal article" date="2014" name="Int. J. Syst. Evol. Microbiol.">
        <title>Complete genome sequence of Corynebacterium casei LMG S-19264T (=DSM 44701T), isolated from a smear-ripened cheese.</title>
        <authorList>
            <consortium name="US DOE Joint Genome Institute (JGI-PGF)"/>
            <person name="Walter F."/>
            <person name="Albersmeier A."/>
            <person name="Kalinowski J."/>
            <person name="Ruckert C."/>
        </authorList>
    </citation>
    <scope>NUCLEOTIDE SEQUENCE</scope>
    <source>
        <strain evidence="2">JCM 4815</strain>
    </source>
</reference>
<proteinExistence type="predicted"/>
<keyword evidence="1" id="KW-0472">Membrane</keyword>
<organism evidence="2 3">
    <name type="scientific">Streptomyces poonensis</name>
    <dbReference type="NCBI Taxonomy" id="68255"/>
    <lineage>
        <taxon>Bacteria</taxon>
        <taxon>Bacillati</taxon>
        <taxon>Actinomycetota</taxon>
        <taxon>Actinomycetes</taxon>
        <taxon>Kitasatosporales</taxon>
        <taxon>Streptomycetaceae</taxon>
        <taxon>Streptomyces</taxon>
    </lineage>
</organism>
<feature type="transmembrane region" description="Helical" evidence="1">
    <location>
        <begin position="12"/>
        <end position="30"/>
    </location>
</feature>
<protein>
    <submittedName>
        <fullName evidence="2">Uncharacterized protein</fullName>
    </submittedName>
</protein>
<reference evidence="2" key="2">
    <citation type="submission" date="2020-09" db="EMBL/GenBank/DDBJ databases">
        <authorList>
            <person name="Sun Q."/>
            <person name="Ohkuma M."/>
        </authorList>
    </citation>
    <scope>NUCLEOTIDE SEQUENCE</scope>
    <source>
        <strain evidence="2">JCM 4815</strain>
    </source>
</reference>
<sequence>MPAVFHEDRPSADVGLAVTVVAVTVVSLLWSVGYGLIVVGAFATWFLLALVIIRSGGARGRNTFARAYIATFGWGNWF</sequence>
<dbReference type="Proteomes" id="UP000622166">
    <property type="component" value="Unassembled WGS sequence"/>
</dbReference>
<keyword evidence="1" id="KW-0812">Transmembrane</keyword>
<dbReference type="EMBL" id="BMVW01000017">
    <property type="protein sequence ID" value="GGZ33938.1"/>
    <property type="molecule type" value="Genomic_DNA"/>
</dbReference>
<feature type="transmembrane region" description="Helical" evidence="1">
    <location>
        <begin position="36"/>
        <end position="53"/>
    </location>
</feature>